<protein>
    <submittedName>
        <fullName evidence="4">D-glycero-beta-D-manno-heptose-7-phosphate kinase</fullName>
    </submittedName>
</protein>
<sequence>MKAKIENIDIKNNLKNKVEKITEARVLVIGDLMLDKFTYGDVIRISPEAPVPVLHVNHEEIYLGGAGNVARNISALLENSYKGKVGIIAVIGKDKSTDSIIEEMNRCNISKAGIITDESRKTITKTRIVAGNQQIVRIDEENTSPFSKSIYKEIEKSFIKNIDDYNVVIMSDYAKGIITEKTAKKIIDICNKKRIPILVDPAIKHFSFYKKATLMTPNLKEAKEGIEALGGLKGIDDKINFYEFNPKNINILGKSIIKKLGLSKLMITLSANGMALFDKTIKGEFYIAPTRAKTVFDVSGAGDTVISVLGMCLSVGFSFKESAEISNAAAGIVVGKRGTSTLTLQELIEAL</sequence>
<dbReference type="InterPro" id="IPR011611">
    <property type="entry name" value="PfkB_dom"/>
</dbReference>
<dbReference type="CDD" id="cd01172">
    <property type="entry name" value="RfaE_like"/>
    <property type="match status" value="1"/>
</dbReference>
<keyword evidence="2 4" id="KW-0418">Kinase</keyword>
<dbReference type="PANTHER" id="PTHR46969:SF1">
    <property type="entry name" value="BIFUNCTIONAL PROTEIN HLDE"/>
    <property type="match status" value="1"/>
</dbReference>
<dbReference type="SUPFAM" id="SSF53613">
    <property type="entry name" value="Ribokinase-like"/>
    <property type="match status" value="1"/>
</dbReference>
<dbReference type="EMBL" id="SAXT01000004">
    <property type="protein sequence ID" value="TXJ12455.1"/>
    <property type="molecule type" value="Genomic_DNA"/>
</dbReference>
<dbReference type="PANTHER" id="PTHR46969">
    <property type="entry name" value="BIFUNCTIONAL PROTEIN HLDE"/>
    <property type="match status" value="1"/>
</dbReference>
<name>A0A5C8CHX2_9SPIR</name>
<feature type="domain" description="Carbohydrate kinase PfkB" evidence="3">
    <location>
        <begin position="25"/>
        <end position="341"/>
    </location>
</feature>
<dbReference type="InterPro" id="IPR029056">
    <property type="entry name" value="Ribokinase-like"/>
</dbReference>
<evidence type="ECO:0000256" key="1">
    <source>
        <dbReference type="ARBA" id="ARBA00022679"/>
    </source>
</evidence>
<dbReference type="RefSeq" id="WP_147758379.1">
    <property type="nucleotide sequence ID" value="NZ_SAXT01000004.1"/>
</dbReference>
<evidence type="ECO:0000313" key="4">
    <source>
        <dbReference type="EMBL" id="TXJ12455.1"/>
    </source>
</evidence>
<evidence type="ECO:0000259" key="3">
    <source>
        <dbReference type="Pfam" id="PF00294"/>
    </source>
</evidence>
<dbReference type="GO" id="GO:0033786">
    <property type="term" value="F:heptose-1-phosphate adenylyltransferase activity"/>
    <property type="evidence" value="ECO:0007669"/>
    <property type="project" value="TreeGrafter"/>
</dbReference>
<comment type="caution">
    <text evidence="4">The sequence shown here is derived from an EMBL/GenBank/DDBJ whole genome shotgun (WGS) entry which is preliminary data.</text>
</comment>
<dbReference type="GO" id="GO:0005829">
    <property type="term" value="C:cytosol"/>
    <property type="evidence" value="ECO:0007669"/>
    <property type="project" value="TreeGrafter"/>
</dbReference>
<keyword evidence="1" id="KW-0808">Transferase</keyword>
<dbReference type="Pfam" id="PF00294">
    <property type="entry name" value="PfkB"/>
    <property type="match status" value="1"/>
</dbReference>
<dbReference type="GO" id="GO:0033785">
    <property type="term" value="F:heptose 7-phosphate kinase activity"/>
    <property type="evidence" value="ECO:0007669"/>
    <property type="project" value="TreeGrafter"/>
</dbReference>
<dbReference type="GO" id="GO:0016773">
    <property type="term" value="F:phosphotransferase activity, alcohol group as acceptor"/>
    <property type="evidence" value="ECO:0007669"/>
    <property type="project" value="InterPro"/>
</dbReference>
<reference evidence="4 5" key="1">
    <citation type="journal article" date="1992" name="Lakartidningen">
        <title>[Penicillin V and not amoxicillin is the first choice preparation in acute otitis].</title>
        <authorList>
            <person name="Kamme C."/>
            <person name="Lundgren K."/>
            <person name="Prellner K."/>
        </authorList>
    </citation>
    <scope>NUCLEOTIDE SEQUENCE [LARGE SCALE GENOMIC DNA]</scope>
    <source>
        <strain evidence="4 5">W1</strain>
    </source>
</reference>
<dbReference type="InterPro" id="IPR011913">
    <property type="entry name" value="RfaE_dom_I"/>
</dbReference>
<organism evidence="4 5">
    <name type="scientific">Brachyspira aalborgi</name>
    <dbReference type="NCBI Taxonomy" id="29522"/>
    <lineage>
        <taxon>Bacteria</taxon>
        <taxon>Pseudomonadati</taxon>
        <taxon>Spirochaetota</taxon>
        <taxon>Spirochaetia</taxon>
        <taxon>Brachyspirales</taxon>
        <taxon>Brachyspiraceae</taxon>
        <taxon>Brachyspira</taxon>
    </lineage>
</organism>
<dbReference type="Proteomes" id="UP000325116">
    <property type="component" value="Unassembled WGS sequence"/>
</dbReference>
<proteinExistence type="predicted"/>
<evidence type="ECO:0000256" key="2">
    <source>
        <dbReference type="ARBA" id="ARBA00022777"/>
    </source>
</evidence>
<dbReference type="AlphaFoldDB" id="A0A5C8CHX2"/>
<evidence type="ECO:0000313" key="5">
    <source>
        <dbReference type="Proteomes" id="UP000325116"/>
    </source>
</evidence>
<gene>
    <name evidence="4" type="ORF">EPJ80_06635</name>
</gene>
<dbReference type="Gene3D" id="3.40.1190.20">
    <property type="match status" value="1"/>
</dbReference>
<accession>A0A5C8CHX2</accession>